<accession>A0AA36A425</accession>
<gene>
    <name evidence="2" type="ORF">LSALG_LOCUS41282</name>
</gene>
<evidence type="ECO:0000256" key="1">
    <source>
        <dbReference type="SAM" id="MobiDB-lite"/>
    </source>
</evidence>
<sequence length="451" mass="51283">MKQKRGETKDVVISTSKTEIEGVHVSPIVVVVEDHDQLHHVEVETQSIHEEDDEDLNDDVEFLKEIDFTGINDDIPTNIELDLDDDEFGPFPGFDSDCFRKVNEDASSAIKTGEDSNVLKILLSSSKPLEISSGQRDVNSKILPRVSTVSTSAPLVVESSQPQTSQSSLERSQSNTSLEVPIVIHAPQNILLIEPHWMKPQSDWLSTLLNTVQPLPLVAKVYLSEKDIQNVLYDAFRDKVNALFQHPHRIEDPPIAPTQSTSVNLPVDPHPPRTTTVVNRFEKEPEGSRARITIKQGKRTIMANKREGLLFMKNSNENHKAKDPMLIVTDLKKRKFGDEFGDRSGIRMWAFDPESGMWVLKRNSGIPEYYKSTHDFNSWTQVDVVEPLRALFHNPSEDPSTTNFKRFLDRQVKENFPKMKTTRALYRKDKDILDPESGEPMKIILWLATKQ</sequence>
<keyword evidence="3" id="KW-1185">Reference proteome</keyword>
<reference evidence="2" key="1">
    <citation type="submission" date="2023-04" db="EMBL/GenBank/DDBJ databases">
        <authorList>
            <person name="Vijverberg K."/>
            <person name="Xiong W."/>
            <person name="Schranz E."/>
        </authorList>
    </citation>
    <scope>NUCLEOTIDE SEQUENCE</scope>
</reference>
<evidence type="ECO:0000313" key="2">
    <source>
        <dbReference type="EMBL" id="CAI9302812.1"/>
    </source>
</evidence>
<evidence type="ECO:0000313" key="3">
    <source>
        <dbReference type="Proteomes" id="UP001177003"/>
    </source>
</evidence>
<dbReference type="EMBL" id="OX465085">
    <property type="protein sequence ID" value="CAI9302812.1"/>
    <property type="molecule type" value="Genomic_DNA"/>
</dbReference>
<feature type="region of interest" description="Disordered" evidence="1">
    <location>
        <begin position="154"/>
        <end position="173"/>
    </location>
</feature>
<protein>
    <submittedName>
        <fullName evidence="2">Uncharacterized protein</fullName>
    </submittedName>
</protein>
<name>A0AA36A425_LACSI</name>
<dbReference type="AlphaFoldDB" id="A0AA36A425"/>
<dbReference type="Proteomes" id="UP001177003">
    <property type="component" value="Chromosome 9"/>
</dbReference>
<organism evidence="2 3">
    <name type="scientific">Lactuca saligna</name>
    <name type="common">Willowleaf lettuce</name>
    <dbReference type="NCBI Taxonomy" id="75948"/>
    <lineage>
        <taxon>Eukaryota</taxon>
        <taxon>Viridiplantae</taxon>
        <taxon>Streptophyta</taxon>
        <taxon>Embryophyta</taxon>
        <taxon>Tracheophyta</taxon>
        <taxon>Spermatophyta</taxon>
        <taxon>Magnoliopsida</taxon>
        <taxon>eudicotyledons</taxon>
        <taxon>Gunneridae</taxon>
        <taxon>Pentapetalae</taxon>
        <taxon>asterids</taxon>
        <taxon>campanulids</taxon>
        <taxon>Asterales</taxon>
        <taxon>Asteraceae</taxon>
        <taxon>Cichorioideae</taxon>
        <taxon>Cichorieae</taxon>
        <taxon>Lactucinae</taxon>
        <taxon>Lactuca</taxon>
    </lineage>
</organism>
<feature type="region of interest" description="Disordered" evidence="1">
    <location>
        <begin position="251"/>
        <end position="273"/>
    </location>
</feature>
<proteinExistence type="predicted"/>